<organism evidence="2 3">
    <name type="scientific">Reticulomyxa filosa</name>
    <dbReference type="NCBI Taxonomy" id="46433"/>
    <lineage>
        <taxon>Eukaryota</taxon>
        <taxon>Sar</taxon>
        <taxon>Rhizaria</taxon>
        <taxon>Retaria</taxon>
        <taxon>Foraminifera</taxon>
        <taxon>Monothalamids</taxon>
        <taxon>Reticulomyxidae</taxon>
        <taxon>Reticulomyxa</taxon>
    </lineage>
</organism>
<evidence type="ECO:0000313" key="2">
    <source>
        <dbReference type="EMBL" id="ETO07944.1"/>
    </source>
</evidence>
<keyword evidence="3" id="KW-1185">Reference proteome</keyword>
<dbReference type="Proteomes" id="UP000023152">
    <property type="component" value="Unassembled WGS sequence"/>
</dbReference>
<gene>
    <name evidence="2" type="ORF">RFI_29446</name>
</gene>
<name>X6M252_RETFI</name>
<proteinExistence type="predicted"/>
<keyword evidence="1" id="KW-0472">Membrane</keyword>
<dbReference type="EMBL" id="ASPP01025532">
    <property type="protein sequence ID" value="ETO07944.1"/>
    <property type="molecule type" value="Genomic_DNA"/>
</dbReference>
<sequence length="213" mass="25102">MTGSLRKYKDNCIRSKDYEAINDYPKNNIDSMKKYSHKIQVECMQKTLPISIDFTIDHVEQNNMVNSMKKLPIHVTISRSKERRFLSYLIRNATERKDCLFSYWNGGTFISISPNFKQKQSQEIVLCAPYVILYFNGIDIANECKGFVNVSSLHYMTKSCNLHDMHYKLDRMKDKAFFYAAAMKDLFVLLLKFTVVPFFDWRLFLFLSVSLFI</sequence>
<keyword evidence="1" id="KW-0812">Transmembrane</keyword>
<feature type="transmembrane region" description="Helical" evidence="1">
    <location>
        <begin position="176"/>
        <end position="199"/>
    </location>
</feature>
<comment type="caution">
    <text evidence="2">The sequence shown here is derived from an EMBL/GenBank/DDBJ whole genome shotgun (WGS) entry which is preliminary data.</text>
</comment>
<reference evidence="2 3" key="1">
    <citation type="journal article" date="2013" name="Curr. Biol.">
        <title>The Genome of the Foraminiferan Reticulomyxa filosa.</title>
        <authorList>
            <person name="Glockner G."/>
            <person name="Hulsmann N."/>
            <person name="Schleicher M."/>
            <person name="Noegel A.A."/>
            <person name="Eichinger L."/>
            <person name="Gallinger C."/>
            <person name="Pawlowski J."/>
            <person name="Sierra R."/>
            <person name="Euteneuer U."/>
            <person name="Pillet L."/>
            <person name="Moustafa A."/>
            <person name="Platzer M."/>
            <person name="Groth M."/>
            <person name="Szafranski K."/>
            <person name="Schliwa M."/>
        </authorList>
    </citation>
    <scope>NUCLEOTIDE SEQUENCE [LARGE SCALE GENOMIC DNA]</scope>
</reference>
<evidence type="ECO:0000313" key="3">
    <source>
        <dbReference type="Proteomes" id="UP000023152"/>
    </source>
</evidence>
<accession>X6M252</accession>
<keyword evidence="1" id="KW-1133">Transmembrane helix</keyword>
<evidence type="ECO:0000256" key="1">
    <source>
        <dbReference type="SAM" id="Phobius"/>
    </source>
</evidence>
<dbReference type="AlphaFoldDB" id="X6M252"/>
<protein>
    <submittedName>
        <fullName evidence="2">Uncharacterized protein</fullName>
    </submittedName>
</protein>